<evidence type="ECO:0000256" key="2">
    <source>
        <dbReference type="SAM" id="Phobius"/>
    </source>
</evidence>
<keyword evidence="5" id="KW-1185">Reference proteome</keyword>
<feature type="transmembrane region" description="Helical" evidence="2">
    <location>
        <begin position="201"/>
        <end position="219"/>
    </location>
</feature>
<protein>
    <submittedName>
        <fullName evidence="4">Membrane protease YdiL (CAAX protease family)</fullName>
    </submittedName>
</protein>
<comment type="similarity">
    <text evidence="1">Belongs to the UPF0177 family.</text>
</comment>
<feature type="transmembrane region" description="Helical" evidence="2">
    <location>
        <begin position="125"/>
        <end position="143"/>
    </location>
</feature>
<gene>
    <name evidence="4" type="ORF">JOC28_001872</name>
</gene>
<dbReference type="EMBL" id="JAFBEH010000052">
    <property type="protein sequence ID" value="MBM7643561.1"/>
    <property type="molecule type" value="Genomic_DNA"/>
</dbReference>
<dbReference type="PANTHER" id="PTHR36435:SF1">
    <property type="entry name" value="CAAX AMINO TERMINAL PROTEASE FAMILY PROTEIN"/>
    <property type="match status" value="1"/>
</dbReference>
<dbReference type="GO" id="GO:0008233">
    <property type="term" value="F:peptidase activity"/>
    <property type="evidence" value="ECO:0007669"/>
    <property type="project" value="UniProtKB-KW"/>
</dbReference>
<feature type="transmembrane region" description="Helical" evidence="2">
    <location>
        <begin position="83"/>
        <end position="105"/>
    </location>
</feature>
<feature type="transmembrane region" description="Helical" evidence="2">
    <location>
        <begin position="7"/>
        <end position="30"/>
    </location>
</feature>
<evidence type="ECO:0000256" key="1">
    <source>
        <dbReference type="ARBA" id="ARBA00009067"/>
    </source>
</evidence>
<dbReference type="GO" id="GO:0006508">
    <property type="term" value="P:proteolysis"/>
    <property type="evidence" value="ECO:0007669"/>
    <property type="project" value="UniProtKB-KW"/>
</dbReference>
<dbReference type="Proteomes" id="UP000697472">
    <property type="component" value="Unassembled WGS sequence"/>
</dbReference>
<keyword evidence="4" id="KW-0645">Protease</keyword>
<organism evidence="4 5">
    <name type="scientific">Streptococcus loxodontisalivarius</name>
    <dbReference type="NCBI Taxonomy" id="1349415"/>
    <lineage>
        <taxon>Bacteria</taxon>
        <taxon>Bacillati</taxon>
        <taxon>Bacillota</taxon>
        <taxon>Bacilli</taxon>
        <taxon>Lactobacillales</taxon>
        <taxon>Streptococcaceae</taxon>
        <taxon>Streptococcus</taxon>
    </lineage>
</organism>
<sequence>MKIVSRIAIFLGIIFLNLLPSVVMQVYLTLNKDQGQLLLSQPQLLVISLAYIIEVVIFIYLAKKWQLFGNWKSLSWKTLFKSVGLGFLAIMLVNILSNIFFALSGKDTSLNQSALIDLFSQIPKWLFFLSAVVVAPITEEIIYRGYVSRRLFENRPTWGIIFGALLFTLAHTPTDLGSWISYGGMATIFGFIYWKTNRLEYSFALHMFNNLLASLLMLLV</sequence>
<dbReference type="Pfam" id="PF02517">
    <property type="entry name" value="Rce1-like"/>
    <property type="match status" value="1"/>
</dbReference>
<evidence type="ECO:0000313" key="4">
    <source>
        <dbReference type="EMBL" id="MBM7643561.1"/>
    </source>
</evidence>
<keyword evidence="2" id="KW-0472">Membrane</keyword>
<keyword evidence="2" id="KW-1133">Transmembrane helix</keyword>
<dbReference type="InterPro" id="IPR052710">
    <property type="entry name" value="CAAX_protease"/>
</dbReference>
<comment type="caution">
    <text evidence="4">The sequence shown here is derived from an EMBL/GenBank/DDBJ whole genome shotgun (WGS) entry which is preliminary data.</text>
</comment>
<keyword evidence="4" id="KW-0378">Hydrolase</keyword>
<reference evidence="4 5" key="1">
    <citation type="submission" date="2021-01" db="EMBL/GenBank/DDBJ databases">
        <title>Genomic Encyclopedia of Type Strains, Phase IV (KMG-IV): sequencing the most valuable type-strain genomes for metagenomic binning, comparative biology and taxonomic classification.</title>
        <authorList>
            <person name="Goeker M."/>
        </authorList>
    </citation>
    <scope>NUCLEOTIDE SEQUENCE [LARGE SCALE GENOMIC DNA]</scope>
    <source>
        <strain evidence="4 5">DSM 27382</strain>
    </source>
</reference>
<dbReference type="RefSeq" id="WP_205010403.1">
    <property type="nucleotide sequence ID" value="NZ_JAFBEH010000052.1"/>
</dbReference>
<evidence type="ECO:0000259" key="3">
    <source>
        <dbReference type="Pfam" id="PF02517"/>
    </source>
</evidence>
<accession>A0ABS2PU25</accession>
<dbReference type="InterPro" id="IPR003675">
    <property type="entry name" value="Rce1/LyrA-like_dom"/>
</dbReference>
<feature type="domain" description="CAAX prenyl protease 2/Lysostaphin resistance protein A-like" evidence="3">
    <location>
        <begin position="124"/>
        <end position="212"/>
    </location>
</feature>
<proteinExistence type="inferred from homology"/>
<keyword evidence="2" id="KW-0812">Transmembrane</keyword>
<feature type="transmembrane region" description="Helical" evidence="2">
    <location>
        <begin position="42"/>
        <end position="62"/>
    </location>
</feature>
<evidence type="ECO:0000313" key="5">
    <source>
        <dbReference type="Proteomes" id="UP000697472"/>
    </source>
</evidence>
<name>A0ABS2PU25_9STRE</name>
<dbReference type="PANTHER" id="PTHR36435">
    <property type="entry name" value="SLR1288 PROTEIN"/>
    <property type="match status" value="1"/>
</dbReference>